<reference evidence="2 3" key="1">
    <citation type="submission" date="2015-07" db="EMBL/GenBank/DDBJ databases">
        <title>Emmonsia species relationships and genome sequence.</title>
        <authorList>
            <person name="Cuomo C.A."/>
            <person name="Schwartz I.S."/>
            <person name="Kenyon C."/>
            <person name="de Hoog G.S."/>
            <person name="Govender N.P."/>
            <person name="Botha A."/>
            <person name="Moreno L."/>
            <person name="de Vries M."/>
            <person name="Munoz J.F."/>
            <person name="Stielow J.B."/>
        </authorList>
    </citation>
    <scope>NUCLEOTIDE SEQUENCE [LARGE SCALE GENOMIC DNA]</scope>
    <source>
        <strain evidence="2 3">CBS 136260</strain>
    </source>
</reference>
<evidence type="ECO:0008006" key="4">
    <source>
        <dbReference type="Google" id="ProtNLM"/>
    </source>
</evidence>
<name>A0A1B7NNB4_9EURO</name>
<proteinExistence type="predicted"/>
<gene>
    <name evidence="2" type="ORF">ACJ72_07577</name>
</gene>
<accession>A0A1B7NNB4</accession>
<dbReference type="Gene3D" id="3.30.40.10">
    <property type="entry name" value="Zinc/RING finger domain, C3HC4 (zinc finger)"/>
    <property type="match status" value="1"/>
</dbReference>
<sequence length="368" mass="40944">MDLESLSPSLRRSLAIRVENPLSADEATFFQENELCELFGIFPQSADFTCLGQASASGARCRGKISREQRCIATTLLAGANRTFPYMCANMHEVTEKLERIARHLLCQRNHRKQTSNVARSWLLKLVQYRVLECDMRWARLESMLDPLVMRFNHIGAQLRADGRISLEVLDARRIQADELSLGANNDAAEQTVAVVDVFVDAETGADVDSEPAQGGDGPVSTPHPPAAHPQLLQVDRLINHAGSTRSLQRTEARREGEEEEEQKDETTRMPIEGGDCPICQESLINTAVIASLASSSSNSPYESDELSYCSRLCGRNFHVACINSWINTCIRSGWNLTCPNWYVFDFDSIALLSHFCVAQSGLPFLLH</sequence>
<evidence type="ECO:0000256" key="1">
    <source>
        <dbReference type="SAM" id="MobiDB-lite"/>
    </source>
</evidence>
<dbReference type="OrthoDB" id="8062037at2759"/>
<dbReference type="PANTHER" id="PTHR21540">
    <property type="entry name" value="RING FINGER AND SWIM DOMAIN-CONTAINING PROTEIN 2"/>
    <property type="match status" value="1"/>
</dbReference>
<comment type="caution">
    <text evidence="2">The sequence shown here is derived from an EMBL/GenBank/DDBJ whole genome shotgun (WGS) entry which is preliminary data.</text>
</comment>
<evidence type="ECO:0000313" key="3">
    <source>
        <dbReference type="Proteomes" id="UP000091918"/>
    </source>
</evidence>
<protein>
    <recommendedName>
        <fullName evidence="4">RING-type domain-containing protein</fullName>
    </recommendedName>
</protein>
<keyword evidence="3" id="KW-1185">Reference proteome</keyword>
<dbReference type="InterPro" id="IPR039903">
    <property type="entry name" value="Zswim2"/>
</dbReference>
<dbReference type="STRING" id="1658172.A0A1B7NNB4"/>
<dbReference type="GO" id="GO:0061630">
    <property type="term" value="F:ubiquitin protein ligase activity"/>
    <property type="evidence" value="ECO:0007669"/>
    <property type="project" value="InterPro"/>
</dbReference>
<dbReference type="InterPro" id="IPR013083">
    <property type="entry name" value="Znf_RING/FYVE/PHD"/>
</dbReference>
<dbReference type="EMBL" id="LGUA01001730">
    <property type="protein sequence ID" value="OAX78117.1"/>
    <property type="molecule type" value="Genomic_DNA"/>
</dbReference>
<feature type="region of interest" description="Disordered" evidence="1">
    <location>
        <begin position="207"/>
        <end position="228"/>
    </location>
</feature>
<dbReference type="SUPFAM" id="SSF57850">
    <property type="entry name" value="RING/U-box"/>
    <property type="match status" value="1"/>
</dbReference>
<dbReference type="AlphaFoldDB" id="A0A1B7NNB4"/>
<dbReference type="Proteomes" id="UP000091918">
    <property type="component" value="Unassembled WGS sequence"/>
</dbReference>
<organism evidence="2 3">
    <name type="scientific">Emergomyces africanus</name>
    <dbReference type="NCBI Taxonomy" id="1955775"/>
    <lineage>
        <taxon>Eukaryota</taxon>
        <taxon>Fungi</taxon>
        <taxon>Dikarya</taxon>
        <taxon>Ascomycota</taxon>
        <taxon>Pezizomycotina</taxon>
        <taxon>Eurotiomycetes</taxon>
        <taxon>Eurotiomycetidae</taxon>
        <taxon>Onygenales</taxon>
        <taxon>Ajellomycetaceae</taxon>
        <taxon>Emergomyces</taxon>
    </lineage>
</organism>
<evidence type="ECO:0000313" key="2">
    <source>
        <dbReference type="EMBL" id="OAX78117.1"/>
    </source>
</evidence>
<feature type="region of interest" description="Disordered" evidence="1">
    <location>
        <begin position="244"/>
        <end position="272"/>
    </location>
</feature>